<dbReference type="GO" id="GO:0019856">
    <property type="term" value="P:pyrimidine nucleobase biosynthetic process"/>
    <property type="evidence" value="ECO:0007669"/>
    <property type="project" value="TreeGrafter"/>
</dbReference>
<evidence type="ECO:0000313" key="15">
    <source>
        <dbReference type="Proteomes" id="UP001221217"/>
    </source>
</evidence>
<dbReference type="GO" id="GO:0005829">
    <property type="term" value="C:cytosol"/>
    <property type="evidence" value="ECO:0007669"/>
    <property type="project" value="TreeGrafter"/>
</dbReference>
<comment type="catalytic activity">
    <reaction evidence="11">
        <text>UTP + NH4(+) + ATP = CTP + ADP + phosphate + 2 H(+)</text>
        <dbReference type="Rhea" id="RHEA:16597"/>
        <dbReference type="ChEBI" id="CHEBI:15378"/>
        <dbReference type="ChEBI" id="CHEBI:28938"/>
        <dbReference type="ChEBI" id="CHEBI:30616"/>
        <dbReference type="ChEBI" id="CHEBI:37563"/>
        <dbReference type="ChEBI" id="CHEBI:43474"/>
        <dbReference type="ChEBI" id="CHEBI:46398"/>
        <dbReference type="ChEBI" id="CHEBI:456216"/>
    </reaction>
</comment>
<comment type="activity regulation">
    <text evidence="11">Allosterically activated by GTP, when glutamine is the substrate; GTP has no effect on the reaction when ammonia is the substrate. The allosteric effector GTP functions by stabilizing the protein conformation that binds the tetrahedral intermediate(s) formed during glutamine hydrolysis. Inhibited by the product CTP, via allosteric rather than competitive inhibition.</text>
</comment>
<dbReference type="FunFam" id="3.40.50.300:FF:000009">
    <property type="entry name" value="CTP synthase"/>
    <property type="match status" value="1"/>
</dbReference>
<dbReference type="EC" id="6.3.4.2" evidence="11"/>
<comment type="catalytic activity">
    <reaction evidence="10 11">
        <text>UTP + L-glutamine + ATP + H2O = CTP + L-glutamate + ADP + phosphate + 2 H(+)</text>
        <dbReference type="Rhea" id="RHEA:26426"/>
        <dbReference type="ChEBI" id="CHEBI:15377"/>
        <dbReference type="ChEBI" id="CHEBI:15378"/>
        <dbReference type="ChEBI" id="CHEBI:29985"/>
        <dbReference type="ChEBI" id="CHEBI:30616"/>
        <dbReference type="ChEBI" id="CHEBI:37563"/>
        <dbReference type="ChEBI" id="CHEBI:43474"/>
        <dbReference type="ChEBI" id="CHEBI:46398"/>
        <dbReference type="ChEBI" id="CHEBI:58359"/>
        <dbReference type="ChEBI" id="CHEBI:456216"/>
        <dbReference type="EC" id="6.3.4.2"/>
    </reaction>
</comment>
<keyword evidence="5 11" id="KW-0547">Nucleotide-binding</keyword>
<feature type="binding site" evidence="11">
    <location>
        <position position="241"/>
    </location>
    <ligand>
        <name>ATP</name>
        <dbReference type="ChEBI" id="CHEBI:30616"/>
    </ligand>
</feature>
<keyword evidence="7 11" id="KW-0460">Magnesium</keyword>
<dbReference type="Gene3D" id="3.40.50.880">
    <property type="match status" value="1"/>
</dbReference>
<feature type="active site" description="Nucleophile; for glutamine hydrolysis" evidence="11">
    <location>
        <position position="382"/>
    </location>
</feature>
<comment type="catalytic activity">
    <reaction evidence="11">
        <text>L-glutamine + H2O = L-glutamate + NH4(+)</text>
        <dbReference type="Rhea" id="RHEA:15889"/>
        <dbReference type="ChEBI" id="CHEBI:15377"/>
        <dbReference type="ChEBI" id="CHEBI:28938"/>
        <dbReference type="ChEBI" id="CHEBI:29985"/>
        <dbReference type="ChEBI" id="CHEBI:58359"/>
    </reaction>
</comment>
<dbReference type="NCBIfam" id="NF003792">
    <property type="entry name" value="PRK05380.1"/>
    <property type="match status" value="1"/>
</dbReference>
<feature type="domain" description="Glutamine amidotransferase" evidence="12">
    <location>
        <begin position="303"/>
        <end position="527"/>
    </location>
</feature>
<feature type="binding site" evidence="11">
    <location>
        <position position="406"/>
    </location>
    <ligand>
        <name>L-glutamine</name>
        <dbReference type="ChEBI" id="CHEBI:58359"/>
    </ligand>
</feature>
<feature type="binding site" evidence="11">
    <location>
        <position position="463"/>
    </location>
    <ligand>
        <name>L-glutamine</name>
        <dbReference type="ChEBI" id="CHEBI:58359"/>
    </ligand>
</feature>
<organism evidence="14 15">
    <name type="scientific">Candidatus Thalassospirochaeta sargassi</name>
    <dbReference type="NCBI Taxonomy" id="3119039"/>
    <lineage>
        <taxon>Bacteria</taxon>
        <taxon>Pseudomonadati</taxon>
        <taxon>Spirochaetota</taxon>
        <taxon>Spirochaetia</taxon>
        <taxon>Spirochaetales</taxon>
        <taxon>Spirochaetaceae</taxon>
        <taxon>Candidatus Thalassospirochaeta</taxon>
    </lineage>
</organism>
<dbReference type="InterPro" id="IPR017926">
    <property type="entry name" value="GATASE"/>
</dbReference>
<dbReference type="SUPFAM" id="SSF52317">
    <property type="entry name" value="Class I glutamine amidotransferase-like"/>
    <property type="match status" value="1"/>
</dbReference>
<comment type="caution">
    <text evidence="11">Lacks conserved residue(s) required for the propagation of feature annotation.</text>
</comment>
<keyword evidence="9 11" id="KW-0665">Pyrimidine biosynthesis</keyword>
<feature type="binding site" evidence="11">
    <location>
        <position position="13"/>
    </location>
    <ligand>
        <name>UTP</name>
        <dbReference type="ChEBI" id="CHEBI:46398"/>
    </ligand>
</feature>
<dbReference type="InterPro" id="IPR004468">
    <property type="entry name" value="CTP_synthase"/>
</dbReference>
<dbReference type="GO" id="GO:0003883">
    <property type="term" value="F:CTP synthase activity"/>
    <property type="evidence" value="ECO:0007669"/>
    <property type="project" value="UniProtKB-UniRule"/>
</dbReference>
<dbReference type="InterPro" id="IPR033828">
    <property type="entry name" value="GATase1_CTP_Synthase"/>
</dbReference>
<feature type="binding site" evidence="11">
    <location>
        <position position="71"/>
    </location>
    <ligand>
        <name>Mg(2+)</name>
        <dbReference type="ChEBI" id="CHEBI:18420"/>
    </ligand>
</feature>
<keyword evidence="6 11" id="KW-0067">ATP-binding</keyword>
<evidence type="ECO:0000256" key="3">
    <source>
        <dbReference type="ARBA" id="ARBA00022598"/>
    </source>
</evidence>
<feature type="binding site" evidence="11">
    <location>
        <position position="223"/>
    </location>
    <ligand>
        <name>CTP</name>
        <dbReference type="ChEBI" id="CHEBI:37563"/>
        <note>allosteric inhibitor</note>
    </ligand>
</feature>
<evidence type="ECO:0000256" key="4">
    <source>
        <dbReference type="ARBA" id="ARBA00022723"/>
    </source>
</evidence>
<name>A0AAJ1IAM9_9SPIO</name>
<feature type="binding site" evidence="11">
    <location>
        <begin position="187"/>
        <end position="192"/>
    </location>
    <ligand>
        <name>CTP</name>
        <dbReference type="ChEBI" id="CHEBI:37563"/>
        <note>allosteric inhibitor</note>
    </ligand>
</feature>
<feature type="binding site" evidence="11">
    <location>
        <position position="54"/>
    </location>
    <ligand>
        <name>L-glutamine</name>
        <dbReference type="ChEBI" id="CHEBI:58359"/>
    </ligand>
</feature>
<proteinExistence type="inferred from homology"/>
<comment type="similarity">
    <text evidence="2 11">Belongs to the CTP synthase family.</text>
</comment>
<comment type="miscellaneous">
    <text evidence="11">CTPSs have evolved a hybrid strategy for distinguishing between UTP and CTP. The overlapping regions of the product feedback inhibitory and substrate sites recognize a common feature in both compounds, the triphosphate moiety. To differentiate isosteric substrate and product pyrimidine rings, an additional pocket far from the expected kinase/ligase catalytic site, specifically recognizes the cytosine and ribose portions of the product inhibitor.</text>
</comment>
<accession>A0AAJ1IAM9</accession>
<evidence type="ECO:0000256" key="10">
    <source>
        <dbReference type="ARBA" id="ARBA00047781"/>
    </source>
</evidence>
<dbReference type="Pfam" id="PF00117">
    <property type="entry name" value="GATase"/>
    <property type="match status" value="1"/>
</dbReference>
<evidence type="ECO:0000256" key="2">
    <source>
        <dbReference type="ARBA" id="ARBA00007533"/>
    </source>
</evidence>
<gene>
    <name evidence="11" type="primary">pyrG</name>
    <name evidence="14" type="ORF">PQJ61_03210</name>
</gene>
<feature type="domain" description="CTP synthase N-terminal" evidence="13">
    <location>
        <begin position="3"/>
        <end position="267"/>
    </location>
</feature>
<dbReference type="CDD" id="cd01746">
    <property type="entry name" value="GATase1_CTP_Synthase"/>
    <property type="match status" value="1"/>
</dbReference>
<dbReference type="GO" id="GO:0046872">
    <property type="term" value="F:metal ion binding"/>
    <property type="evidence" value="ECO:0007669"/>
    <property type="project" value="UniProtKB-KW"/>
</dbReference>
<dbReference type="FunFam" id="3.40.50.880:FF:000002">
    <property type="entry name" value="CTP synthase"/>
    <property type="match status" value="1"/>
</dbReference>
<evidence type="ECO:0000256" key="7">
    <source>
        <dbReference type="ARBA" id="ARBA00022842"/>
    </source>
</evidence>
<dbReference type="PANTHER" id="PTHR11550">
    <property type="entry name" value="CTP SYNTHASE"/>
    <property type="match status" value="1"/>
</dbReference>
<keyword evidence="8 11" id="KW-0315">Glutamine amidotransferase</keyword>
<feature type="binding site" evidence="11">
    <location>
        <position position="355"/>
    </location>
    <ligand>
        <name>L-glutamine</name>
        <dbReference type="ChEBI" id="CHEBI:58359"/>
    </ligand>
</feature>
<feature type="binding site" evidence="11">
    <location>
        <begin position="148"/>
        <end position="150"/>
    </location>
    <ligand>
        <name>CTP</name>
        <dbReference type="ChEBI" id="CHEBI:37563"/>
        <note>allosteric inhibitor</note>
    </ligand>
</feature>
<evidence type="ECO:0000256" key="9">
    <source>
        <dbReference type="ARBA" id="ARBA00022975"/>
    </source>
</evidence>
<protein>
    <recommendedName>
        <fullName evidence="11">CTP synthase</fullName>
        <ecNumber evidence="11">6.3.4.2</ecNumber>
    </recommendedName>
    <alternativeName>
        <fullName evidence="11">Cytidine 5'-triphosphate synthase</fullName>
    </alternativeName>
    <alternativeName>
        <fullName evidence="11">Cytidine triphosphate synthetase</fullName>
        <shortName evidence="11">CTP synthetase</shortName>
        <shortName evidence="11">CTPS</shortName>
    </alternativeName>
    <alternativeName>
        <fullName evidence="11">UTP--ammonia ligase</fullName>
    </alternativeName>
</protein>
<dbReference type="Proteomes" id="UP001221217">
    <property type="component" value="Unassembled WGS sequence"/>
</dbReference>
<comment type="function">
    <text evidence="11">Catalyzes the ATP-dependent amination of UTP to CTP with either L-glutamine or ammonia as the source of nitrogen. Regulates intracellular CTP levels through interactions with the four ribonucleotide triphosphates.</text>
</comment>
<evidence type="ECO:0000259" key="13">
    <source>
        <dbReference type="Pfam" id="PF06418"/>
    </source>
</evidence>
<sequence>MKKYVFVTGGVCSSLGKGLAAASIGTLLECHGLRVCMVKIDPYLNVDAGTMSPYQHGEVYVTDDGAETDLDLGNYYRFTSSPVSRKQSITTGQVYQEVIRKEREGQYLGKTVQVIPHITDEIKRRIVVAGNDNDAEVTVIEIGGTVGDMESVPFLEAARQFGHDVGRDNVVFVHLTLVPMVAGEEFKTKPTQHSAKALREIGIQPDVLLCRSAKPLDEEMKRKISLFTNVHRDAVISAYDIDGTIYEIPLVYGNQGFDEIVLKKLELDYKEADKSRWENVVEIYSNPKDTVKIGMVGKYINLNDSYKSINEALIHGGIANQVTVEIVRIDSEDLEKAEDIGAVLSQVDGILIPGGFGKRGIEGMILAAGWARENNLPTLGICLGMQIMTIEYARNVAGMKDANSTEFVPECEAPVISLLEEQTDVKDYGGTMRLGLSESHLKDGSLIRECYGEPLIHERHRHRYEVSVKYREILEESGLIVGGTTPGNQLVESVQWPDHCWSTGVQFHPEFTSKPTEPHPLFAGFIKGALENKE</sequence>
<dbReference type="GO" id="GO:0042802">
    <property type="term" value="F:identical protein binding"/>
    <property type="evidence" value="ECO:0007669"/>
    <property type="project" value="TreeGrafter"/>
</dbReference>
<comment type="caution">
    <text evidence="14">The sequence shown here is derived from an EMBL/GenBank/DDBJ whole genome shotgun (WGS) entry which is preliminary data.</text>
</comment>
<evidence type="ECO:0000256" key="5">
    <source>
        <dbReference type="ARBA" id="ARBA00022741"/>
    </source>
</evidence>
<evidence type="ECO:0000256" key="1">
    <source>
        <dbReference type="ARBA" id="ARBA00005171"/>
    </source>
</evidence>
<feature type="binding site" evidence="11">
    <location>
        <begin position="14"/>
        <end position="19"/>
    </location>
    <ligand>
        <name>ATP</name>
        <dbReference type="ChEBI" id="CHEBI:30616"/>
    </ligand>
</feature>
<evidence type="ECO:0000259" key="12">
    <source>
        <dbReference type="Pfam" id="PF00117"/>
    </source>
</evidence>
<dbReference type="PROSITE" id="PS51273">
    <property type="entry name" value="GATASE_TYPE_1"/>
    <property type="match status" value="1"/>
</dbReference>
<reference evidence="14 15" key="1">
    <citation type="submission" date="2022-12" db="EMBL/GenBank/DDBJ databases">
        <title>Metagenome assembled genome from gulf of manar.</title>
        <authorList>
            <person name="Kohli P."/>
            <person name="Pk S."/>
            <person name="Venkata Ramana C."/>
            <person name="Sasikala C."/>
        </authorList>
    </citation>
    <scope>NUCLEOTIDE SEQUENCE [LARGE SCALE GENOMIC DNA]</scope>
    <source>
        <strain evidence="14">JB008</strain>
    </source>
</reference>
<dbReference type="GO" id="GO:0044210">
    <property type="term" value="P:'de novo' CTP biosynthetic process"/>
    <property type="evidence" value="ECO:0007669"/>
    <property type="project" value="UniProtKB-UniRule"/>
</dbReference>
<keyword evidence="3 11" id="KW-0436">Ligase</keyword>
<comment type="pathway">
    <text evidence="1 11">Pyrimidine metabolism; CTP biosynthesis via de novo pathway; CTP from UDP: step 2/2.</text>
</comment>
<feature type="active site" evidence="11">
    <location>
        <position position="508"/>
    </location>
</feature>
<evidence type="ECO:0000256" key="8">
    <source>
        <dbReference type="ARBA" id="ARBA00022962"/>
    </source>
</evidence>
<feature type="binding site" evidence="11">
    <location>
        <position position="71"/>
    </location>
    <ligand>
        <name>ATP</name>
        <dbReference type="ChEBI" id="CHEBI:30616"/>
    </ligand>
</feature>
<keyword evidence="4 11" id="KW-0479">Metal-binding</keyword>
<feature type="binding site" evidence="11">
    <location>
        <position position="141"/>
    </location>
    <ligand>
        <name>Mg(2+)</name>
        <dbReference type="ChEBI" id="CHEBI:18420"/>
    </ligand>
</feature>
<dbReference type="CDD" id="cd03113">
    <property type="entry name" value="CTPS_N"/>
    <property type="match status" value="1"/>
</dbReference>
<evidence type="ECO:0000256" key="11">
    <source>
        <dbReference type="HAMAP-Rule" id="MF_01227"/>
    </source>
</evidence>
<feature type="binding site" evidence="11">
    <location>
        <position position="13"/>
    </location>
    <ligand>
        <name>CTP</name>
        <dbReference type="ChEBI" id="CHEBI:37563"/>
        <note>allosteric inhibitor</note>
    </ligand>
</feature>
<feature type="binding site" evidence="11">
    <location>
        <begin position="383"/>
        <end position="386"/>
    </location>
    <ligand>
        <name>L-glutamine</name>
        <dbReference type="ChEBI" id="CHEBI:58359"/>
    </ligand>
</feature>
<evidence type="ECO:0000256" key="6">
    <source>
        <dbReference type="ARBA" id="ARBA00022840"/>
    </source>
</evidence>
<dbReference type="HAMAP" id="MF_01227">
    <property type="entry name" value="PyrG"/>
    <property type="match status" value="1"/>
</dbReference>
<dbReference type="AlphaFoldDB" id="A0AAJ1IAM9"/>
<dbReference type="Gene3D" id="3.40.50.300">
    <property type="entry name" value="P-loop containing nucleotide triphosphate hydrolases"/>
    <property type="match status" value="1"/>
</dbReference>
<feature type="region of interest" description="Amidoligase domain" evidence="11">
    <location>
        <begin position="1"/>
        <end position="267"/>
    </location>
</feature>
<feature type="binding site" evidence="11">
    <location>
        <position position="223"/>
    </location>
    <ligand>
        <name>UTP</name>
        <dbReference type="ChEBI" id="CHEBI:46398"/>
    </ligand>
</feature>
<dbReference type="InterPro" id="IPR027417">
    <property type="entry name" value="P-loop_NTPase"/>
</dbReference>
<dbReference type="InterPro" id="IPR029062">
    <property type="entry name" value="Class_I_gatase-like"/>
</dbReference>
<dbReference type="NCBIfam" id="TIGR00337">
    <property type="entry name" value="PyrG"/>
    <property type="match status" value="1"/>
</dbReference>
<dbReference type="Pfam" id="PF06418">
    <property type="entry name" value="CTP_synth_N"/>
    <property type="match status" value="1"/>
</dbReference>
<feature type="active site" evidence="11">
    <location>
        <position position="510"/>
    </location>
</feature>
<dbReference type="InterPro" id="IPR017456">
    <property type="entry name" value="CTP_synthase_N"/>
</dbReference>
<dbReference type="GO" id="GO:0097268">
    <property type="term" value="C:cytoophidium"/>
    <property type="evidence" value="ECO:0007669"/>
    <property type="project" value="UniProtKB-ARBA"/>
</dbReference>
<evidence type="ECO:0000313" key="14">
    <source>
        <dbReference type="EMBL" id="MDC7225757.1"/>
    </source>
</evidence>
<dbReference type="PANTHER" id="PTHR11550:SF0">
    <property type="entry name" value="CTP SYNTHASE-RELATED"/>
    <property type="match status" value="1"/>
</dbReference>
<dbReference type="EMBL" id="JAQQAL010000009">
    <property type="protein sequence ID" value="MDC7225757.1"/>
    <property type="molecule type" value="Genomic_DNA"/>
</dbReference>
<feature type="binding site" evidence="11">
    <location>
        <begin position="187"/>
        <end position="192"/>
    </location>
    <ligand>
        <name>UTP</name>
        <dbReference type="ChEBI" id="CHEBI:46398"/>
    </ligand>
</feature>
<dbReference type="SUPFAM" id="SSF52540">
    <property type="entry name" value="P-loop containing nucleoside triphosphate hydrolases"/>
    <property type="match status" value="1"/>
</dbReference>
<dbReference type="GO" id="GO:0005524">
    <property type="term" value="F:ATP binding"/>
    <property type="evidence" value="ECO:0007669"/>
    <property type="project" value="UniProtKB-KW"/>
</dbReference>
<comment type="subunit">
    <text evidence="11">Homotetramer.</text>
</comment>